<comment type="caution">
    <text evidence="1">The sequence shown here is derived from an EMBL/GenBank/DDBJ whole genome shotgun (WGS) entry which is preliminary data.</text>
</comment>
<keyword evidence="2" id="KW-1185">Reference proteome</keyword>
<gene>
    <name evidence="1" type="ORF">RFI_06728</name>
</gene>
<evidence type="ECO:0000313" key="2">
    <source>
        <dbReference type="Proteomes" id="UP000023152"/>
    </source>
</evidence>
<protein>
    <submittedName>
        <fullName evidence="1">SAC3/GANP family protein</fullName>
    </submittedName>
</protein>
<dbReference type="EMBL" id="ASPP01005505">
    <property type="protein sequence ID" value="ETO30390.1"/>
    <property type="molecule type" value="Genomic_DNA"/>
</dbReference>
<dbReference type="AlphaFoldDB" id="X6NVS5"/>
<name>X6NVS5_RETFI</name>
<accession>X6NVS5</accession>
<sequence>MDAENSHRNLFGANSSLLCPLVPFPKMEDIQKAKQFSDTDLSVSGFNLSLPNIDSPCHSSQSPLLSVLDLPGSMPLLFPSICINNSSDSVDNNNNNNNDNNSNNDNNNNIKLEFIDDNTLPSFCIPSPKPTVEIIVRAKQKKIERLQATEDWSFYFEELTKIYNENDKQLPSIRAVMKQFKIGFPKAKDILTTWAKDYLGKSVNFIPT</sequence>
<organism evidence="1 2">
    <name type="scientific">Reticulomyxa filosa</name>
    <dbReference type="NCBI Taxonomy" id="46433"/>
    <lineage>
        <taxon>Eukaryota</taxon>
        <taxon>Sar</taxon>
        <taxon>Rhizaria</taxon>
        <taxon>Retaria</taxon>
        <taxon>Foraminifera</taxon>
        <taxon>Monothalamids</taxon>
        <taxon>Reticulomyxidae</taxon>
        <taxon>Reticulomyxa</taxon>
    </lineage>
</organism>
<dbReference type="Proteomes" id="UP000023152">
    <property type="component" value="Unassembled WGS sequence"/>
</dbReference>
<evidence type="ECO:0000313" key="1">
    <source>
        <dbReference type="EMBL" id="ETO30390.1"/>
    </source>
</evidence>
<proteinExistence type="predicted"/>
<reference evidence="1 2" key="1">
    <citation type="journal article" date="2013" name="Curr. Biol.">
        <title>The Genome of the Foraminiferan Reticulomyxa filosa.</title>
        <authorList>
            <person name="Glockner G."/>
            <person name="Hulsmann N."/>
            <person name="Schleicher M."/>
            <person name="Noegel A.A."/>
            <person name="Eichinger L."/>
            <person name="Gallinger C."/>
            <person name="Pawlowski J."/>
            <person name="Sierra R."/>
            <person name="Euteneuer U."/>
            <person name="Pillet L."/>
            <person name="Moustafa A."/>
            <person name="Platzer M."/>
            <person name="Groth M."/>
            <person name="Szafranski K."/>
            <person name="Schliwa M."/>
        </authorList>
    </citation>
    <scope>NUCLEOTIDE SEQUENCE [LARGE SCALE GENOMIC DNA]</scope>
</reference>